<evidence type="ECO:0000256" key="7">
    <source>
        <dbReference type="SAM" id="Phobius"/>
    </source>
</evidence>
<feature type="transmembrane region" description="Helical" evidence="7">
    <location>
        <begin position="159"/>
        <end position="179"/>
    </location>
</feature>
<feature type="transmembrane region" description="Helical" evidence="7">
    <location>
        <begin position="419"/>
        <end position="437"/>
    </location>
</feature>
<keyword evidence="5 7" id="KW-1133">Transmembrane helix</keyword>
<keyword evidence="4 7" id="KW-0812">Transmembrane</keyword>
<evidence type="ECO:0000256" key="1">
    <source>
        <dbReference type="ARBA" id="ARBA00004651"/>
    </source>
</evidence>
<dbReference type="GO" id="GO:0005886">
    <property type="term" value="C:plasma membrane"/>
    <property type="evidence" value="ECO:0007669"/>
    <property type="project" value="UniProtKB-SubCell"/>
</dbReference>
<dbReference type="CDD" id="cd06173">
    <property type="entry name" value="MFS_MefA_like"/>
    <property type="match status" value="1"/>
</dbReference>
<reference evidence="8" key="1">
    <citation type="submission" date="2020-01" db="EMBL/GenBank/DDBJ databases">
        <authorList>
            <person name="Rat A."/>
        </authorList>
    </citation>
    <scope>NUCLEOTIDE SEQUENCE</scope>
    <source>
        <strain evidence="8">LMG 31231</strain>
    </source>
</reference>
<feature type="transmembrane region" description="Helical" evidence="7">
    <location>
        <begin position="83"/>
        <end position="103"/>
    </location>
</feature>
<protein>
    <submittedName>
        <fullName evidence="8">MFS transporter</fullName>
    </submittedName>
</protein>
<dbReference type="InterPro" id="IPR036259">
    <property type="entry name" value="MFS_trans_sf"/>
</dbReference>
<gene>
    <name evidence="8" type="ORF">GXW76_15890</name>
</gene>
<evidence type="ECO:0000313" key="9">
    <source>
        <dbReference type="Proteomes" id="UP001138751"/>
    </source>
</evidence>
<evidence type="ECO:0000256" key="2">
    <source>
        <dbReference type="ARBA" id="ARBA00022448"/>
    </source>
</evidence>
<dbReference type="InterPro" id="IPR010290">
    <property type="entry name" value="TM_effector"/>
</dbReference>
<feature type="transmembrane region" description="Helical" evidence="7">
    <location>
        <begin position="263"/>
        <end position="280"/>
    </location>
</feature>
<feature type="transmembrane region" description="Helical" evidence="7">
    <location>
        <begin position="300"/>
        <end position="318"/>
    </location>
</feature>
<dbReference type="Gene3D" id="1.20.1250.20">
    <property type="entry name" value="MFS general substrate transporter like domains"/>
    <property type="match status" value="2"/>
</dbReference>
<comment type="caution">
    <text evidence="8">The sequence shown here is derived from an EMBL/GenBank/DDBJ whole genome shotgun (WGS) entry which is preliminary data.</text>
</comment>
<dbReference type="SUPFAM" id="SSF103473">
    <property type="entry name" value="MFS general substrate transporter"/>
    <property type="match status" value="1"/>
</dbReference>
<feature type="transmembrane region" description="Helical" evidence="7">
    <location>
        <begin position="123"/>
        <end position="153"/>
    </location>
</feature>
<keyword evidence="9" id="KW-1185">Reference proteome</keyword>
<organism evidence="8 9">
    <name type="scientific">Neoroseomonas soli</name>
    <dbReference type="NCBI Taxonomy" id="1081025"/>
    <lineage>
        <taxon>Bacteria</taxon>
        <taxon>Pseudomonadati</taxon>
        <taxon>Pseudomonadota</taxon>
        <taxon>Alphaproteobacteria</taxon>
        <taxon>Acetobacterales</taxon>
        <taxon>Acetobacteraceae</taxon>
        <taxon>Neoroseomonas</taxon>
    </lineage>
</organism>
<evidence type="ECO:0000256" key="5">
    <source>
        <dbReference type="ARBA" id="ARBA00022989"/>
    </source>
</evidence>
<proteinExistence type="predicted"/>
<keyword evidence="3" id="KW-1003">Cell membrane</keyword>
<feature type="transmembrane region" description="Helical" evidence="7">
    <location>
        <begin position="191"/>
        <end position="211"/>
    </location>
</feature>
<dbReference type="EMBL" id="JAAEDM010000046">
    <property type="protein sequence ID" value="MBR0672660.1"/>
    <property type="molecule type" value="Genomic_DNA"/>
</dbReference>
<evidence type="ECO:0000313" key="8">
    <source>
        <dbReference type="EMBL" id="MBR0672660.1"/>
    </source>
</evidence>
<keyword evidence="2" id="KW-0813">Transport</keyword>
<reference evidence="8" key="2">
    <citation type="journal article" date="2021" name="Syst. Appl. Microbiol.">
        <title>Roseomonas hellenica sp. nov., isolated from roots of wild-growing Alkanna tinctoria.</title>
        <authorList>
            <person name="Rat A."/>
            <person name="Naranjo H.D."/>
            <person name="Lebbe L."/>
            <person name="Cnockaert M."/>
            <person name="Krigas N."/>
            <person name="Grigoriadou K."/>
            <person name="Maloupa E."/>
            <person name="Willems A."/>
        </authorList>
    </citation>
    <scope>NUCLEOTIDE SEQUENCE</scope>
    <source>
        <strain evidence="8">LMG 31231</strain>
    </source>
</reference>
<dbReference type="Pfam" id="PF05977">
    <property type="entry name" value="MFS_3"/>
    <property type="match status" value="1"/>
</dbReference>
<comment type="subcellular location">
    <subcellularLocation>
        <location evidence="1">Cell membrane</location>
        <topology evidence="1">Multi-pass membrane protein</topology>
    </subcellularLocation>
</comment>
<sequence>MAGRTGLTPYSAGCGSAKCLRRGKRKNVRRPHAVSSVPRAPFLAPFRQRSFRFQWPADLATSWAFEMETLILAWFVLTETGSVVWLTVFGSLQFVGTLISPMFGVAGDRIGHRRVLFAMRAAYAVLAGILAALALTGTLGIAAVFVIALLSGLVRPSDIGMRNALVGATMPAAYLMGAMGIERMSADTARVVGALTGAALVAVLGVGQAYLVVTGLYMLSLVLMLGVAEGQLHAGAAAAGSAAGRVWRDLMEGAAYVRGTPPLLAAMCLAFLANLLAYPLTGGLLPHVARNIYGMDQTGLGTLMACFAFGALAGSLILSARGPLFPPARTMLAAAAIWFALLIAFARVESAGTGMVLLALTGFVQSFCMVPMSVMLLRVSRDALRGRVMGLRMLAIYGLPVGLLGAGPLIGWTGFAETAVLYAGVGLACTLAIAWHWRGHLLPREAQANAVHA</sequence>
<dbReference type="PANTHER" id="PTHR23513">
    <property type="entry name" value="INTEGRAL MEMBRANE EFFLUX PROTEIN-RELATED"/>
    <property type="match status" value="1"/>
</dbReference>
<keyword evidence="6 7" id="KW-0472">Membrane</keyword>
<evidence type="ECO:0000256" key="6">
    <source>
        <dbReference type="ARBA" id="ARBA00023136"/>
    </source>
</evidence>
<feature type="transmembrane region" description="Helical" evidence="7">
    <location>
        <begin position="330"/>
        <end position="348"/>
    </location>
</feature>
<name>A0A9X9WZT1_9PROT</name>
<evidence type="ECO:0000256" key="3">
    <source>
        <dbReference type="ARBA" id="ARBA00022475"/>
    </source>
</evidence>
<accession>A0A9X9WZT1</accession>
<evidence type="ECO:0000256" key="4">
    <source>
        <dbReference type="ARBA" id="ARBA00022692"/>
    </source>
</evidence>
<dbReference type="PANTHER" id="PTHR23513:SF11">
    <property type="entry name" value="STAPHYLOFERRIN A TRANSPORTER"/>
    <property type="match status" value="1"/>
</dbReference>
<feature type="transmembrane region" description="Helical" evidence="7">
    <location>
        <begin position="354"/>
        <end position="377"/>
    </location>
</feature>
<dbReference type="AlphaFoldDB" id="A0A9X9WZT1"/>
<feature type="transmembrane region" description="Helical" evidence="7">
    <location>
        <begin position="389"/>
        <end position="413"/>
    </location>
</feature>
<dbReference type="Proteomes" id="UP001138751">
    <property type="component" value="Unassembled WGS sequence"/>
</dbReference>